<dbReference type="AlphaFoldDB" id="A0AB35Y9D8"/>
<comment type="caution">
    <text evidence="1">The sequence shown here is derived from an EMBL/GenBank/DDBJ whole genome shotgun (WGS) entry which is preliminary data.</text>
</comment>
<reference evidence="1" key="1">
    <citation type="submission" date="2024-03" db="EMBL/GenBank/DDBJ databases">
        <authorList>
            <person name="Plomp N."/>
            <person name="Harmsen H.J."/>
        </authorList>
    </citation>
    <scope>NUCLEOTIDE SEQUENCE</scope>
    <source>
        <strain evidence="1">HTF-128</strain>
    </source>
</reference>
<organism evidence="1 2">
    <name type="scientific">Faecalibacterium wellingii</name>
    <dbReference type="NCBI Taxonomy" id="2929491"/>
    <lineage>
        <taxon>Bacteria</taxon>
        <taxon>Bacillati</taxon>
        <taxon>Bacillota</taxon>
        <taxon>Clostridia</taxon>
        <taxon>Eubacteriales</taxon>
        <taxon>Oscillospiraceae</taxon>
        <taxon>Faecalibacterium</taxon>
    </lineage>
</organism>
<protein>
    <recommendedName>
        <fullName evidence="3">Secreted protein</fullName>
    </recommendedName>
</protein>
<sequence>MVFMIFFLFICSTQKKRGCPFVRYSIPQAKLLCHENRQNLVNFAQIGLWILFRSSLPRRFVGRAVFVRGFSCIPSCIPARQNFIKKLFSRRSTLFFQVSPPAFVS</sequence>
<dbReference type="Proteomes" id="UP001373196">
    <property type="component" value="Unassembled WGS sequence"/>
</dbReference>
<name>A0AB35Y9D8_9FIRM</name>
<dbReference type="EMBL" id="JBBFGL010000012">
    <property type="protein sequence ID" value="MEJ5196717.1"/>
    <property type="molecule type" value="Genomic_DNA"/>
</dbReference>
<gene>
    <name evidence="1" type="ORF">WF834_11165</name>
</gene>
<accession>A0AB35Y9D8</accession>
<dbReference type="RefSeq" id="WP_339395976.1">
    <property type="nucleotide sequence ID" value="NZ_JBBFGL010000012.1"/>
</dbReference>
<evidence type="ECO:0000313" key="1">
    <source>
        <dbReference type="EMBL" id="MEJ5196717.1"/>
    </source>
</evidence>
<proteinExistence type="predicted"/>
<evidence type="ECO:0008006" key="3">
    <source>
        <dbReference type="Google" id="ProtNLM"/>
    </source>
</evidence>
<evidence type="ECO:0000313" key="2">
    <source>
        <dbReference type="Proteomes" id="UP001373196"/>
    </source>
</evidence>